<name>A0ABY7BZ03_9HYPH</name>
<proteinExistence type="predicted"/>
<gene>
    <name evidence="1" type="ORF">OH818_01610</name>
</gene>
<dbReference type="RefSeq" id="WP_268881496.1">
    <property type="nucleotide sequence ID" value="NZ_CP114029.1"/>
</dbReference>
<evidence type="ECO:0000313" key="2">
    <source>
        <dbReference type="Proteomes" id="UP001164020"/>
    </source>
</evidence>
<sequence>MGKTAERWADDIHSIELIGMMKGGFRKACAPIIQQAMDEAAAQEAALVDGLVEKVQAVIDRWETPLWKDVPATAGYIYEMRDALAQVNKAREGK</sequence>
<dbReference type="EMBL" id="CP114029">
    <property type="protein sequence ID" value="WAP69059.1"/>
    <property type="molecule type" value="Genomic_DNA"/>
</dbReference>
<organism evidence="1 2">
    <name type="scientific">Jiella pelagia</name>
    <dbReference type="NCBI Taxonomy" id="2986949"/>
    <lineage>
        <taxon>Bacteria</taxon>
        <taxon>Pseudomonadati</taxon>
        <taxon>Pseudomonadota</taxon>
        <taxon>Alphaproteobacteria</taxon>
        <taxon>Hyphomicrobiales</taxon>
        <taxon>Aurantimonadaceae</taxon>
        <taxon>Jiella</taxon>
    </lineage>
</organism>
<evidence type="ECO:0000313" key="1">
    <source>
        <dbReference type="EMBL" id="WAP69059.1"/>
    </source>
</evidence>
<protein>
    <submittedName>
        <fullName evidence="1">Uncharacterized protein</fullName>
    </submittedName>
</protein>
<dbReference type="Proteomes" id="UP001164020">
    <property type="component" value="Chromosome"/>
</dbReference>
<reference evidence="1" key="1">
    <citation type="submission" date="2022-12" db="EMBL/GenBank/DDBJ databases">
        <title>Jiella pelagia sp. nov., isolated from phosphonate enriched culture of Northwest Pacific surface seawater.</title>
        <authorList>
            <person name="Shin D.Y."/>
            <person name="Hwang C.Y."/>
        </authorList>
    </citation>
    <scope>NUCLEOTIDE SEQUENCE</scope>
    <source>
        <strain evidence="1">HL-NP1</strain>
    </source>
</reference>
<keyword evidence="2" id="KW-1185">Reference proteome</keyword>
<accession>A0ABY7BZ03</accession>